<dbReference type="Proteomes" id="UP000233549">
    <property type="component" value="Unassembled WGS sequence"/>
</dbReference>
<gene>
    <name evidence="2" type="ORF">CWS33_29515</name>
</gene>
<organism evidence="2 3">
    <name type="scientific">Escherichia coli</name>
    <dbReference type="NCBI Taxonomy" id="562"/>
    <lineage>
        <taxon>Bacteria</taxon>
        <taxon>Pseudomonadati</taxon>
        <taxon>Pseudomonadota</taxon>
        <taxon>Gammaproteobacteria</taxon>
        <taxon>Enterobacterales</taxon>
        <taxon>Enterobacteriaceae</taxon>
        <taxon>Escherichia</taxon>
    </lineage>
</organism>
<comment type="caution">
    <text evidence="2">The sequence shown here is derived from an EMBL/GenBank/DDBJ whole genome shotgun (WGS) entry which is preliminary data.</text>
</comment>
<evidence type="ECO:0000313" key="3">
    <source>
        <dbReference type="Proteomes" id="UP000233549"/>
    </source>
</evidence>
<feature type="region of interest" description="Disordered" evidence="1">
    <location>
        <begin position="1"/>
        <end position="22"/>
    </location>
</feature>
<feature type="non-terminal residue" evidence="2">
    <location>
        <position position="74"/>
    </location>
</feature>
<protein>
    <submittedName>
        <fullName evidence="2">Uncharacterized protein</fullName>
    </submittedName>
</protein>
<dbReference type="EMBL" id="PITP01000476">
    <property type="protein sequence ID" value="PKD78589.1"/>
    <property type="molecule type" value="Genomic_DNA"/>
</dbReference>
<reference evidence="2 3" key="1">
    <citation type="submission" date="2017-12" db="EMBL/GenBank/DDBJ databases">
        <title>Rapid rising of carbapenem-resistant Enterobacteriaceae(CRE) and emergence of colistin resistance genemcr-1 in CRE in the hospital of Henan, China.</title>
        <authorList>
            <person name="Sun Q."/>
            <person name="Zhang R."/>
            <person name="Li Y."/>
            <person name="Shen Y."/>
            <person name="Zhang Y."/>
            <person name="Yang J."/>
            <person name="Shu L."/>
            <person name="Zhou H."/>
            <person name="Wang Y."/>
            <person name="Wang B."/>
            <person name="Shen Z."/>
        </authorList>
    </citation>
    <scope>NUCLEOTIDE SEQUENCE [LARGE SCALE GENOMIC DNA]</scope>
    <source>
        <strain evidence="2 3">3512</strain>
    </source>
</reference>
<sequence length="74" mass="8194">MVAPAARQGCQPFPERRARGAQHRKIKGLDECYRDCCGDPGGIRHDVLPAGDFFRMSTTTSFPTRPLGRSDMSI</sequence>
<proteinExistence type="predicted"/>
<name>A0AAP8LAD7_ECOLX</name>
<evidence type="ECO:0000313" key="2">
    <source>
        <dbReference type="EMBL" id="PKD78589.1"/>
    </source>
</evidence>
<dbReference type="AlphaFoldDB" id="A0AAP8LAD7"/>
<accession>A0AAP8LAD7</accession>
<evidence type="ECO:0000256" key="1">
    <source>
        <dbReference type="SAM" id="MobiDB-lite"/>
    </source>
</evidence>